<evidence type="ECO:0000313" key="5">
    <source>
        <dbReference type="Proteomes" id="UP000019478"/>
    </source>
</evidence>
<dbReference type="eggNOG" id="ENOG502SMTE">
    <property type="taxonomic scope" value="Eukaryota"/>
</dbReference>
<keyword evidence="5" id="KW-1185">Reference proteome</keyword>
<dbReference type="PROSITE" id="PS50222">
    <property type="entry name" value="EF_HAND_2"/>
    <property type="match status" value="2"/>
</dbReference>
<evidence type="ECO:0000259" key="3">
    <source>
        <dbReference type="PROSITE" id="PS50222"/>
    </source>
</evidence>
<feature type="transmembrane region" description="Helical" evidence="2">
    <location>
        <begin position="45"/>
        <end position="63"/>
    </location>
</feature>
<dbReference type="InterPro" id="IPR007736">
    <property type="entry name" value="Caleosin-related"/>
</dbReference>
<keyword evidence="2" id="KW-0472">Membrane</keyword>
<dbReference type="GO" id="GO:0005509">
    <property type="term" value="F:calcium ion binding"/>
    <property type="evidence" value="ECO:0007669"/>
    <property type="project" value="InterPro"/>
</dbReference>
<dbReference type="AlphaFoldDB" id="W9Z463"/>
<dbReference type="PANTHER" id="PTHR31495">
    <property type="entry name" value="PEROXYGENASE 3-RELATED"/>
    <property type="match status" value="1"/>
</dbReference>
<comment type="similarity">
    <text evidence="1">Belongs to the caleosin family.</text>
</comment>
<organism evidence="4 5">
    <name type="scientific">Capronia epimyces CBS 606.96</name>
    <dbReference type="NCBI Taxonomy" id="1182542"/>
    <lineage>
        <taxon>Eukaryota</taxon>
        <taxon>Fungi</taxon>
        <taxon>Dikarya</taxon>
        <taxon>Ascomycota</taxon>
        <taxon>Pezizomycotina</taxon>
        <taxon>Eurotiomycetes</taxon>
        <taxon>Chaetothyriomycetidae</taxon>
        <taxon>Chaetothyriales</taxon>
        <taxon>Herpotrichiellaceae</taxon>
        <taxon>Capronia</taxon>
    </lineage>
</organism>
<comment type="caution">
    <text evidence="4">The sequence shown here is derived from an EMBL/GenBank/DDBJ whole genome shotgun (WGS) entry which is preliminary data.</text>
</comment>
<dbReference type="GO" id="GO:0004497">
    <property type="term" value="F:monooxygenase activity"/>
    <property type="evidence" value="ECO:0007669"/>
    <property type="project" value="TreeGrafter"/>
</dbReference>
<dbReference type="HOGENOM" id="CLU_062049_1_1_1"/>
<reference evidence="4 5" key="1">
    <citation type="submission" date="2013-03" db="EMBL/GenBank/DDBJ databases">
        <title>The Genome Sequence of Capronia epimyces CBS 606.96.</title>
        <authorList>
            <consortium name="The Broad Institute Genomics Platform"/>
            <person name="Cuomo C."/>
            <person name="de Hoog S."/>
            <person name="Gorbushina A."/>
            <person name="Walker B."/>
            <person name="Young S.K."/>
            <person name="Zeng Q."/>
            <person name="Gargeya S."/>
            <person name="Fitzgerald M."/>
            <person name="Haas B."/>
            <person name="Abouelleil A."/>
            <person name="Allen A.W."/>
            <person name="Alvarado L."/>
            <person name="Arachchi H.M."/>
            <person name="Berlin A.M."/>
            <person name="Chapman S.B."/>
            <person name="Gainer-Dewar J."/>
            <person name="Goldberg J."/>
            <person name="Griggs A."/>
            <person name="Gujja S."/>
            <person name="Hansen M."/>
            <person name="Howarth C."/>
            <person name="Imamovic A."/>
            <person name="Ireland A."/>
            <person name="Larimer J."/>
            <person name="McCowan C."/>
            <person name="Murphy C."/>
            <person name="Pearson M."/>
            <person name="Poon T.W."/>
            <person name="Priest M."/>
            <person name="Roberts A."/>
            <person name="Saif S."/>
            <person name="Shea T."/>
            <person name="Sisk P."/>
            <person name="Sykes S."/>
            <person name="Wortman J."/>
            <person name="Nusbaum C."/>
            <person name="Birren B."/>
        </authorList>
    </citation>
    <scope>NUCLEOTIDE SEQUENCE [LARGE SCALE GENOMIC DNA]</scope>
    <source>
        <strain evidence="4 5">CBS 606.96</strain>
    </source>
</reference>
<evidence type="ECO:0000256" key="2">
    <source>
        <dbReference type="SAM" id="Phobius"/>
    </source>
</evidence>
<dbReference type="OrthoDB" id="640742at2759"/>
<gene>
    <name evidence="4" type="ORF">A1O3_02370</name>
</gene>
<keyword evidence="2" id="KW-0812">Transmembrane</keyword>
<evidence type="ECO:0000313" key="4">
    <source>
        <dbReference type="EMBL" id="EXJ89304.1"/>
    </source>
</evidence>
<accession>W9Z463</accession>
<dbReference type="SUPFAM" id="SSF47473">
    <property type="entry name" value="EF-hand"/>
    <property type="match status" value="1"/>
</dbReference>
<dbReference type="Proteomes" id="UP000019478">
    <property type="component" value="Unassembled WGS sequence"/>
</dbReference>
<dbReference type="InterPro" id="IPR011992">
    <property type="entry name" value="EF-hand-dom_pair"/>
</dbReference>
<dbReference type="PANTHER" id="PTHR31495:SF0">
    <property type="entry name" value="BINDING PROTEIN CALEOSIN, PUTATIVE (AFU_ORTHOLOGUE AFUA_5G13750)-RELATED"/>
    <property type="match status" value="1"/>
</dbReference>
<dbReference type="EMBL" id="AMGY01000002">
    <property type="protein sequence ID" value="EXJ89304.1"/>
    <property type="molecule type" value="Genomic_DNA"/>
</dbReference>
<feature type="domain" description="EF-hand" evidence="3">
    <location>
        <begin position="10"/>
        <end position="45"/>
    </location>
</feature>
<dbReference type="GeneID" id="19166501"/>
<dbReference type="STRING" id="1182542.W9Z463"/>
<dbReference type="InterPro" id="IPR002048">
    <property type="entry name" value="EF_hand_dom"/>
</dbReference>
<sequence>MDNQREIHGRKPTDLERHVMFWDGDGDGFIHASDIWRGFRDLGFSIPYCLVSLLIPLLFSYATQPGHPHHAKRDPRFRICVRNVDRTIHSSHTGVFDDSGRFDQGKFDAMFDRFDTARKGRLTTVELFQMWRANCNRNDPGGWLYSFMEFLTTWLLIQEHGQISKADLQGCYEGSLFYTIRRGRRAERRKQA</sequence>
<feature type="domain" description="EF-hand" evidence="3">
    <location>
        <begin position="102"/>
        <end position="137"/>
    </location>
</feature>
<protein>
    <recommendedName>
        <fullName evidence="3">EF-hand domain-containing protein</fullName>
    </recommendedName>
</protein>
<proteinExistence type="inferred from homology"/>
<evidence type="ECO:0000256" key="1">
    <source>
        <dbReference type="ARBA" id="ARBA00006765"/>
    </source>
</evidence>
<name>W9Z463_9EURO</name>
<keyword evidence="2" id="KW-1133">Transmembrane helix</keyword>
<dbReference type="Pfam" id="PF05042">
    <property type="entry name" value="Caleosin"/>
    <property type="match status" value="1"/>
</dbReference>
<dbReference type="RefSeq" id="XP_007730701.1">
    <property type="nucleotide sequence ID" value="XM_007732511.1"/>
</dbReference>